<evidence type="ECO:0000259" key="1">
    <source>
        <dbReference type="Pfam" id="PF01738"/>
    </source>
</evidence>
<name>A0A2T2NWN5_CORCC</name>
<keyword evidence="3" id="KW-1185">Reference proteome</keyword>
<dbReference type="AlphaFoldDB" id="A0A2T2NWN5"/>
<dbReference type="Gene3D" id="3.40.50.1820">
    <property type="entry name" value="alpha/beta hydrolase"/>
    <property type="match status" value="1"/>
</dbReference>
<dbReference type="PANTHER" id="PTHR17630">
    <property type="entry name" value="DIENELACTONE HYDROLASE"/>
    <property type="match status" value="1"/>
</dbReference>
<dbReference type="OrthoDB" id="17560at2759"/>
<dbReference type="STRING" id="1448308.A0A2T2NWN5"/>
<protein>
    <submittedName>
        <fullName evidence="2">Alpha/beta-hydrolase</fullName>
    </submittedName>
</protein>
<gene>
    <name evidence="2" type="ORF">BS50DRAFT_571161</name>
</gene>
<dbReference type="SUPFAM" id="SSF53474">
    <property type="entry name" value="alpha/beta-Hydrolases"/>
    <property type="match status" value="1"/>
</dbReference>
<dbReference type="Proteomes" id="UP000240883">
    <property type="component" value="Unassembled WGS sequence"/>
</dbReference>
<keyword evidence="2" id="KW-0378">Hydrolase</keyword>
<evidence type="ECO:0000313" key="2">
    <source>
        <dbReference type="EMBL" id="PSN69831.1"/>
    </source>
</evidence>
<organism evidence="2 3">
    <name type="scientific">Corynespora cassiicola Philippines</name>
    <dbReference type="NCBI Taxonomy" id="1448308"/>
    <lineage>
        <taxon>Eukaryota</taxon>
        <taxon>Fungi</taxon>
        <taxon>Dikarya</taxon>
        <taxon>Ascomycota</taxon>
        <taxon>Pezizomycotina</taxon>
        <taxon>Dothideomycetes</taxon>
        <taxon>Pleosporomycetidae</taxon>
        <taxon>Pleosporales</taxon>
        <taxon>Corynesporascaceae</taxon>
        <taxon>Corynespora</taxon>
    </lineage>
</organism>
<dbReference type="Pfam" id="PF01738">
    <property type="entry name" value="DLH"/>
    <property type="match status" value="1"/>
</dbReference>
<sequence>MSCPDCFKGSTREGIPEGTIETIAGISTYVAKSPSDEVSPSTIIFITDAFGFNLTNSKLLADNYALRTGCRVLVPDIIPGGGVPADSLELMESVTSPVGILNLPGQILRVYNGIRMMSRFLPFALRTRNIFPSVLSYARSIRSELPPGGKLGAAGFCWGGLQTTKLSAESAVEDGEAPLLDAHFTAHPAGIKIPDEFVSAATKFHVPISVAVGDKDSVLPKDSAEELKLGLEGKFDKDRGQFEVVIYSDCGHGFAVRADPKKTVENKAADEAAQQAVDWFRKHLL</sequence>
<dbReference type="PANTHER" id="PTHR17630:SF105">
    <property type="entry name" value="DIENELACTONE HYDROLASE FAMILY PROTEIN (AFU_ORTHOLOGUE AFUA_4G08790)"/>
    <property type="match status" value="1"/>
</dbReference>
<dbReference type="EMBL" id="KZ678132">
    <property type="protein sequence ID" value="PSN69831.1"/>
    <property type="molecule type" value="Genomic_DNA"/>
</dbReference>
<dbReference type="GO" id="GO:0016787">
    <property type="term" value="F:hydrolase activity"/>
    <property type="evidence" value="ECO:0007669"/>
    <property type="project" value="UniProtKB-KW"/>
</dbReference>
<feature type="domain" description="Dienelactone hydrolase" evidence="1">
    <location>
        <begin position="28"/>
        <end position="283"/>
    </location>
</feature>
<evidence type="ECO:0000313" key="3">
    <source>
        <dbReference type="Proteomes" id="UP000240883"/>
    </source>
</evidence>
<dbReference type="InterPro" id="IPR029058">
    <property type="entry name" value="AB_hydrolase_fold"/>
</dbReference>
<accession>A0A2T2NWN5</accession>
<reference evidence="2 3" key="1">
    <citation type="journal article" date="2018" name="Front. Microbiol.">
        <title>Genome-Wide Analysis of Corynespora cassiicola Leaf Fall Disease Putative Effectors.</title>
        <authorList>
            <person name="Lopez D."/>
            <person name="Ribeiro S."/>
            <person name="Label P."/>
            <person name="Fumanal B."/>
            <person name="Venisse J.S."/>
            <person name="Kohler A."/>
            <person name="de Oliveira R.R."/>
            <person name="Labutti K."/>
            <person name="Lipzen A."/>
            <person name="Lail K."/>
            <person name="Bauer D."/>
            <person name="Ohm R.A."/>
            <person name="Barry K.W."/>
            <person name="Spatafora J."/>
            <person name="Grigoriev I.V."/>
            <person name="Martin F.M."/>
            <person name="Pujade-Renaud V."/>
        </authorList>
    </citation>
    <scope>NUCLEOTIDE SEQUENCE [LARGE SCALE GENOMIC DNA]</scope>
    <source>
        <strain evidence="2 3">Philippines</strain>
    </source>
</reference>
<proteinExistence type="predicted"/>
<dbReference type="InterPro" id="IPR002925">
    <property type="entry name" value="Dienelactn_hydro"/>
</dbReference>